<feature type="domain" description="DUF6534" evidence="2">
    <location>
        <begin position="160"/>
        <end position="249"/>
    </location>
</feature>
<dbReference type="OrthoDB" id="2733914at2759"/>
<feature type="transmembrane region" description="Helical" evidence="1">
    <location>
        <begin position="110"/>
        <end position="134"/>
    </location>
</feature>
<dbReference type="InterPro" id="IPR045339">
    <property type="entry name" value="DUF6534"/>
</dbReference>
<evidence type="ECO:0000313" key="3">
    <source>
        <dbReference type="EMBL" id="KZT66537.1"/>
    </source>
</evidence>
<evidence type="ECO:0000259" key="2">
    <source>
        <dbReference type="Pfam" id="PF20152"/>
    </source>
</evidence>
<dbReference type="Pfam" id="PF20152">
    <property type="entry name" value="DUF6534"/>
    <property type="match status" value="1"/>
</dbReference>
<evidence type="ECO:0000256" key="1">
    <source>
        <dbReference type="SAM" id="Phobius"/>
    </source>
</evidence>
<keyword evidence="1" id="KW-1133">Transmembrane helix</keyword>
<organism evidence="3 4">
    <name type="scientific">Daedalea quercina L-15889</name>
    <dbReference type="NCBI Taxonomy" id="1314783"/>
    <lineage>
        <taxon>Eukaryota</taxon>
        <taxon>Fungi</taxon>
        <taxon>Dikarya</taxon>
        <taxon>Basidiomycota</taxon>
        <taxon>Agaricomycotina</taxon>
        <taxon>Agaricomycetes</taxon>
        <taxon>Polyporales</taxon>
        <taxon>Fomitopsis</taxon>
    </lineage>
</organism>
<name>A0A165N5B9_9APHY</name>
<dbReference type="EMBL" id="KV429087">
    <property type="protein sequence ID" value="KZT66537.1"/>
    <property type="molecule type" value="Genomic_DNA"/>
</dbReference>
<dbReference type="PANTHER" id="PTHR40465">
    <property type="entry name" value="CHROMOSOME 1, WHOLE GENOME SHOTGUN SEQUENCE"/>
    <property type="match status" value="1"/>
</dbReference>
<dbReference type="PANTHER" id="PTHR40465:SF1">
    <property type="entry name" value="DUF6534 DOMAIN-CONTAINING PROTEIN"/>
    <property type="match status" value="1"/>
</dbReference>
<gene>
    <name evidence="3" type="ORF">DAEQUDRAFT_758660</name>
</gene>
<proteinExistence type="predicted"/>
<feature type="transmembrane region" description="Helical" evidence="1">
    <location>
        <begin position="196"/>
        <end position="216"/>
    </location>
</feature>
<sequence>MTDLESELNSSLGCMFLSGLFSFMLYGCTCGQGLYYIGNYASSDHKHIKGLTGWDILARIHGDIFAFLGTLPRILPAEFFLSCITIFIVQCCYLYTIWTFLERSDHHWRWLLCIILPPSLLALGSLVSGLVSSIQLLPAKDIEVALEKTKIVGAIRPGCSVIVDIYITVWLCYHLQDAKTGHERSDNMMTKLINYAITRGIVTSVVQTLAFALFLVDAKGKTLWSMIFYVPASTLYVNSLLAMWNARRHVAKIGIPSVPSAWSNNMAIGTVQMRQL</sequence>
<keyword evidence="1" id="KW-0812">Transmembrane</keyword>
<accession>A0A165N5B9</accession>
<feature type="transmembrane region" description="Helical" evidence="1">
    <location>
        <begin position="222"/>
        <end position="244"/>
    </location>
</feature>
<dbReference type="Proteomes" id="UP000076727">
    <property type="component" value="Unassembled WGS sequence"/>
</dbReference>
<keyword evidence="4" id="KW-1185">Reference proteome</keyword>
<feature type="transmembrane region" description="Helical" evidence="1">
    <location>
        <begin position="154"/>
        <end position="175"/>
    </location>
</feature>
<reference evidence="3 4" key="1">
    <citation type="journal article" date="2016" name="Mol. Biol. Evol.">
        <title>Comparative Genomics of Early-Diverging Mushroom-Forming Fungi Provides Insights into the Origins of Lignocellulose Decay Capabilities.</title>
        <authorList>
            <person name="Nagy L.G."/>
            <person name="Riley R."/>
            <person name="Tritt A."/>
            <person name="Adam C."/>
            <person name="Daum C."/>
            <person name="Floudas D."/>
            <person name="Sun H."/>
            <person name="Yadav J.S."/>
            <person name="Pangilinan J."/>
            <person name="Larsson K.H."/>
            <person name="Matsuura K."/>
            <person name="Barry K."/>
            <person name="Labutti K."/>
            <person name="Kuo R."/>
            <person name="Ohm R.A."/>
            <person name="Bhattacharya S.S."/>
            <person name="Shirouzu T."/>
            <person name="Yoshinaga Y."/>
            <person name="Martin F.M."/>
            <person name="Grigoriev I.V."/>
            <person name="Hibbett D.S."/>
        </authorList>
    </citation>
    <scope>NUCLEOTIDE SEQUENCE [LARGE SCALE GENOMIC DNA]</scope>
    <source>
        <strain evidence="3 4">L-15889</strain>
    </source>
</reference>
<keyword evidence="1" id="KW-0472">Membrane</keyword>
<feature type="transmembrane region" description="Helical" evidence="1">
    <location>
        <begin position="79"/>
        <end position="98"/>
    </location>
</feature>
<protein>
    <recommendedName>
        <fullName evidence="2">DUF6534 domain-containing protein</fullName>
    </recommendedName>
</protein>
<feature type="transmembrane region" description="Helical" evidence="1">
    <location>
        <begin position="12"/>
        <end position="37"/>
    </location>
</feature>
<dbReference type="AlphaFoldDB" id="A0A165N5B9"/>
<evidence type="ECO:0000313" key="4">
    <source>
        <dbReference type="Proteomes" id="UP000076727"/>
    </source>
</evidence>